<accession>A0A0A8ZZ20</accession>
<protein>
    <submittedName>
        <fullName evidence="1">Uncharacterized protein</fullName>
    </submittedName>
</protein>
<reference evidence="1" key="1">
    <citation type="submission" date="2014-09" db="EMBL/GenBank/DDBJ databases">
        <authorList>
            <person name="Magalhaes I.L.F."/>
            <person name="Oliveira U."/>
            <person name="Santos F.R."/>
            <person name="Vidigal T.H.D.A."/>
            <person name="Brescovit A.D."/>
            <person name="Santos A.J."/>
        </authorList>
    </citation>
    <scope>NUCLEOTIDE SEQUENCE</scope>
    <source>
        <tissue evidence="1">Shoot tissue taken approximately 20 cm above the soil surface</tissue>
    </source>
</reference>
<proteinExistence type="predicted"/>
<sequence length="22" mass="2676">MQAEIDHYAKNPEAFNDLIHRY</sequence>
<dbReference type="EMBL" id="GBRH01255885">
    <property type="protein sequence ID" value="JAD42010.1"/>
    <property type="molecule type" value="Transcribed_RNA"/>
</dbReference>
<name>A0A0A8ZZ20_ARUDO</name>
<reference evidence="1" key="2">
    <citation type="journal article" date="2015" name="Data Brief">
        <title>Shoot transcriptome of the giant reed, Arundo donax.</title>
        <authorList>
            <person name="Barrero R.A."/>
            <person name="Guerrero F.D."/>
            <person name="Moolhuijzen P."/>
            <person name="Goolsby J.A."/>
            <person name="Tidwell J."/>
            <person name="Bellgard S.E."/>
            <person name="Bellgard M.I."/>
        </authorList>
    </citation>
    <scope>NUCLEOTIDE SEQUENCE</scope>
    <source>
        <tissue evidence="1">Shoot tissue taken approximately 20 cm above the soil surface</tissue>
    </source>
</reference>
<organism evidence="1">
    <name type="scientific">Arundo donax</name>
    <name type="common">Giant reed</name>
    <name type="synonym">Donax arundinaceus</name>
    <dbReference type="NCBI Taxonomy" id="35708"/>
    <lineage>
        <taxon>Eukaryota</taxon>
        <taxon>Viridiplantae</taxon>
        <taxon>Streptophyta</taxon>
        <taxon>Embryophyta</taxon>
        <taxon>Tracheophyta</taxon>
        <taxon>Spermatophyta</taxon>
        <taxon>Magnoliopsida</taxon>
        <taxon>Liliopsida</taxon>
        <taxon>Poales</taxon>
        <taxon>Poaceae</taxon>
        <taxon>PACMAD clade</taxon>
        <taxon>Arundinoideae</taxon>
        <taxon>Arundineae</taxon>
        <taxon>Arundo</taxon>
    </lineage>
</organism>
<evidence type="ECO:0000313" key="1">
    <source>
        <dbReference type="EMBL" id="JAD42010.1"/>
    </source>
</evidence>
<dbReference type="AlphaFoldDB" id="A0A0A8ZZ20"/>